<keyword evidence="3" id="KW-1185">Reference proteome</keyword>
<feature type="compositionally biased region" description="Basic and acidic residues" evidence="1">
    <location>
        <begin position="180"/>
        <end position="193"/>
    </location>
</feature>
<protein>
    <submittedName>
        <fullName evidence="2">Uncharacterized protein</fullName>
    </submittedName>
</protein>
<evidence type="ECO:0000256" key="1">
    <source>
        <dbReference type="SAM" id="MobiDB-lite"/>
    </source>
</evidence>
<dbReference type="EMBL" id="JANAWD010000880">
    <property type="protein sequence ID" value="KAJ3475298.1"/>
    <property type="molecule type" value="Genomic_DNA"/>
</dbReference>
<name>A0AAD5USA6_9APHY</name>
<dbReference type="Proteomes" id="UP001212997">
    <property type="component" value="Unassembled WGS sequence"/>
</dbReference>
<reference evidence="2" key="1">
    <citation type="submission" date="2022-07" db="EMBL/GenBank/DDBJ databases">
        <title>Genome Sequence of Physisporinus lineatus.</title>
        <authorList>
            <person name="Buettner E."/>
        </authorList>
    </citation>
    <scope>NUCLEOTIDE SEQUENCE</scope>
    <source>
        <strain evidence="2">VT162</strain>
    </source>
</reference>
<dbReference type="AlphaFoldDB" id="A0AAD5USA6"/>
<organism evidence="2 3">
    <name type="scientific">Meripilus lineatus</name>
    <dbReference type="NCBI Taxonomy" id="2056292"/>
    <lineage>
        <taxon>Eukaryota</taxon>
        <taxon>Fungi</taxon>
        <taxon>Dikarya</taxon>
        <taxon>Basidiomycota</taxon>
        <taxon>Agaricomycotina</taxon>
        <taxon>Agaricomycetes</taxon>
        <taxon>Polyporales</taxon>
        <taxon>Meripilaceae</taxon>
        <taxon>Meripilus</taxon>
    </lineage>
</organism>
<feature type="region of interest" description="Disordered" evidence="1">
    <location>
        <begin position="157"/>
        <end position="193"/>
    </location>
</feature>
<gene>
    <name evidence="2" type="ORF">NLI96_g11929</name>
</gene>
<comment type="caution">
    <text evidence="2">The sequence shown here is derived from an EMBL/GenBank/DDBJ whole genome shotgun (WGS) entry which is preliminary data.</text>
</comment>
<sequence length="236" mass="26209">MVFTIPTCLQSEVRIDPALLLAAVSFLTFICALLKTINTLSSVAKHVFFRHPPTSLPQIASRAHGTIPHPLVKFSPSAHACCITGRLFPYVKRPLIIAEPLTTSRHPFFASSHTQPTHDADNDFLANTIVATMSHTDDHIRISRRLTLLAAQLQQEPISSEPHASLRENNTNPFNMDPNAKGKEDRGMEVSEGLNGERIRRGRQGEEVMLFLLSFFPSRSFSLSSAHAFRPVFCPS</sequence>
<evidence type="ECO:0000313" key="3">
    <source>
        <dbReference type="Proteomes" id="UP001212997"/>
    </source>
</evidence>
<proteinExistence type="predicted"/>
<accession>A0AAD5USA6</accession>
<evidence type="ECO:0000313" key="2">
    <source>
        <dbReference type="EMBL" id="KAJ3475298.1"/>
    </source>
</evidence>